<sequence>MDLSLTNEQANNLIKLLEKTITSVTRTLVDGDHGQIKIGEISETTSHQFILYYFYALDNIHLNFTDFETKLTLVRINLDSKFHKNANREYVRGNRVEIYDVAEFQLKDDGHTYYRAYKLPYDGIADTEDFIVALQELFKYTNLINHDSISLRIDTSLKFMD</sequence>
<evidence type="ECO:0000313" key="2">
    <source>
        <dbReference type="Proteomes" id="UP001597191"/>
    </source>
</evidence>
<dbReference type="InterPro" id="IPR053916">
    <property type="entry name" value="DUF6978"/>
</dbReference>
<accession>A0ABW4BQX2</accession>
<dbReference type="EMBL" id="JBHTOH010000089">
    <property type="protein sequence ID" value="MFD1411880.1"/>
    <property type="molecule type" value="Genomic_DNA"/>
</dbReference>
<evidence type="ECO:0000313" key="1">
    <source>
        <dbReference type="EMBL" id="MFD1411880.1"/>
    </source>
</evidence>
<protein>
    <submittedName>
        <fullName evidence="1">DUF6978 family protein</fullName>
    </submittedName>
</protein>
<dbReference type="Proteomes" id="UP001597191">
    <property type="component" value="Unassembled WGS sequence"/>
</dbReference>
<keyword evidence="2" id="KW-1185">Reference proteome</keyword>
<comment type="caution">
    <text evidence="1">The sequence shown here is derived from an EMBL/GenBank/DDBJ whole genome shotgun (WGS) entry which is preliminary data.</text>
</comment>
<organism evidence="1 2">
    <name type="scientific">Lapidilactobacillus gannanensis</name>
    <dbReference type="NCBI Taxonomy" id="2486002"/>
    <lineage>
        <taxon>Bacteria</taxon>
        <taxon>Bacillati</taxon>
        <taxon>Bacillota</taxon>
        <taxon>Bacilli</taxon>
        <taxon>Lactobacillales</taxon>
        <taxon>Lactobacillaceae</taxon>
        <taxon>Lapidilactobacillus</taxon>
    </lineage>
</organism>
<reference evidence="2" key="1">
    <citation type="journal article" date="2019" name="Int. J. Syst. Evol. Microbiol.">
        <title>The Global Catalogue of Microorganisms (GCM) 10K type strain sequencing project: providing services to taxonomists for standard genome sequencing and annotation.</title>
        <authorList>
            <consortium name="The Broad Institute Genomics Platform"/>
            <consortium name="The Broad Institute Genome Sequencing Center for Infectious Disease"/>
            <person name="Wu L."/>
            <person name="Ma J."/>
        </authorList>
    </citation>
    <scope>NUCLEOTIDE SEQUENCE [LARGE SCALE GENOMIC DNA]</scope>
    <source>
        <strain evidence="2">CCM 8937</strain>
    </source>
</reference>
<proteinExistence type="predicted"/>
<dbReference type="Pfam" id="PF22398">
    <property type="entry name" value="DUF6978"/>
    <property type="match status" value="1"/>
</dbReference>
<gene>
    <name evidence="1" type="ORF">ACFQ4R_09820</name>
</gene>
<name>A0ABW4BQX2_9LACO</name>
<dbReference type="RefSeq" id="WP_225420194.1">
    <property type="nucleotide sequence ID" value="NZ_JBHTOH010000089.1"/>
</dbReference>